<feature type="compositionally biased region" description="Polar residues" evidence="1">
    <location>
        <begin position="108"/>
        <end position="122"/>
    </location>
</feature>
<proteinExistence type="predicted"/>
<organism evidence="2 4">
    <name type="scientific">Durusdinium trenchii</name>
    <dbReference type="NCBI Taxonomy" id="1381693"/>
    <lineage>
        <taxon>Eukaryota</taxon>
        <taxon>Sar</taxon>
        <taxon>Alveolata</taxon>
        <taxon>Dinophyceae</taxon>
        <taxon>Suessiales</taxon>
        <taxon>Symbiodiniaceae</taxon>
        <taxon>Durusdinium</taxon>
    </lineage>
</organism>
<comment type="caution">
    <text evidence="2">The sequence shown here is derived from an EMBL/GenBank/DDBJ whole genome shotgun (WGS) entry which is preliminary data.</text>
</comment>
<dbReference type="EMBL" id="CAXAMN010003602">
    <property type="protein sequence ID" value="CAK9005327.1"/>
    <property type="molecule type" value="Genomic_DNA"/>
</dbReference>
<feature type="non-terminal residue" evidence="2">
    <location>
        <position position="1"/>
    </location>
</feature>
<evidence type="ECO:0000313" key="2">
    <source>
        <dbReference type="EMBL" id="CAK9005327.1"/>
    </source>
</evidence>
<gene>
    <name evidence="2" type="ORF">CCMP2556_LOCUS8026</name>
    <name evidence="3" type="ORF">CCMP2556_LOCUS8035</name>
</gene>
<dbReference type="Proteomes" id="UP001642484">
    <property type="component" value="Unassembled WGS sequence"/>
</dbReference>
<accession>A0ABP0IRV5</accession>
<feature type="compositionally biased region" description="Basic and acidic residues" evidence="1">
    <location>
        <begin position="92"/>
        <end position="106"/>
    </location>
</feature>
<protein>
    <recommendedName>
        <fullName evidence="5">FACT complex subunit</fullName>
    </recommendedName>
</protein>
<keyword evidence="4" id="KW-1185">Reference proteome</keyword>
<name>A0ABP0IRV5_9DINO</name>
<evidence type="ECO:0000256" key="1">
    <source>
        <dbReference type="SAM" id="MobiDB-lite"/>
    </source>
</evidence>
<feature type="region of interest" description="Disordered" evidence="1">
    <location>
        <begin position="90"/>
        <end position="134"/>
    </location>
</feature>
<dbReference type="EMBL" id="CAXAMN010003604">
    <property type="protein sequence ID" value="CAK9005346.1"/>
    <property type="molecule type" value="Genomic_DNA"/>
</dbReference>
<evidence type="ECO:0008006" key="5">
    <source>
        <dbReference type="Google" id="ProtNLM"/>
    </source>
</evidence>
<reference evidence="2 4" key="1">
    <citation type="submission" date="2024-02" db="EMBL/GenBank/DDBJ databases">
        <authorList>
            <person name="Chen Y."/>
            <person name="Shah S."/>
            <person name="Dougan E. K."/>
            <person name="Thang M."/>
            <person name="Chan C."/>
        </authorList>
    </citation>
    <scope>NUCLEOTIDE SEQUENCE [LARGE SCALE GENOMIC DNA]</scope>
</reference>
<evidence type="ECO:0000313" key="3">
    <source>
        <dbReference type="EMBL" id="CAK9005346.1"/>
    </source>
</evidence>
<evidence type="ECO:0000313" key="4">
    <source>
        <dbReference type="Proteomes" id="UP001642484"/>
    </source>
</evidence>
<sequence>IKIERVAANDLPQGFLFCSTDVSPLAEFWVGPRLTPKCSVITCTLALIQQGKPESVQMQFQQVYIDKRRAALAEQIAGLKAELAACEEELSSVDKSDPSRGQKRESQGGPSSKDTPIKSQKVGSDVKEPSGQSQ</sequence>